<organism evidence="2 3">
    <name type="scientific">Triticum urartu</name>
    <name type="common">Red wild einkorn</name>
    <name type="synonym">Crithodium urartu</name>
    <dbReference type="NCBI Taxonomy" id="4572"/>
    <lineage>
        <taxon>Eukaryota</taxon>
        <taxon>Viridiplantae</taxon>
        <taxon>Streptophyta</taxon>
        <taxon>Embryophyta</taxon>
        <taxon>Tracheophyta</taxon>
        <taxon>Spermatophyta</taxon>
        <taxon>Magnoliopsida</taxon>
        <taxon>Liliopsida</taxon>
        <taxon>Poales</taxon>
        <taxon>Poaceae</taxon>
        <taxon>BOP clade</taxon>
        <taxon>Pooideae</taxon>
        <taxon>Triticodae</taxon>
        <taxon>Triticeae</taxon>
        <taxon>Triticinae</taxon>
        <taxon>Triticum</taxon>
    </lineage>
</organism>
<gene>
    <name evidence="2" type="primary">LOC125546601</name>
</gene>
<reference evidence="2" key="2">
    <citation type="submission" date="2018-03" db="EMBL/GenBank/DDBJ databases">
        <title>The Triticum urartu genome reveals the dynamic nature of wheat genome evolution.</title>
        <authorList>
            <person name="Ling H."/>
            <person name="Ma B."/>
            <person name="Shi X."/>
            <person name="Liu H."/>
            <person name="Dong L."/>
            <person name="Sun H."/>
            <person name="Cao Y."/>
            <person name="Gao Q."/>
            <person name="Zheng S."/>
            <person name="Li Y."/>
            <person name="Yu Y."/>
            <person name="Du H."/>
            <person name="Qi M."/>
            <person name="Li Y."/>
            <person name="Yu H."/>
            <person name="Cui Y."/>
            <person name="Wang N."/>
            <person name="Chen C."/>
            <person name="Wu H."/>
            <person name="Zhao Y."/>
            <person name="Zhang J."/>
            <person name="Li Y."/>
            <person name="Zhou W."/>
            <person name="Zhang B."/>
            <person name="Hu W."/>
            <person name="Eijk M."/>
            <person name="Tang J."/>
            <person name="Witsenboer H."/>
            <person name="Zhao S."/>
            <person name="Li Z."/>
            <person name="Zhang A."/>
            <person name="Wang D."/>
            <person name="Liang C."/>
        </authorList>
    </citation>
    <scope>NUCLEOTIDE SEQUENCE [LARGE SCALE GENOMIC DNA]</scope>
    <source>
        <strain evidence="2">cv. G1812</strain>
    </source>
</reference>
<dbReference type="PANTHER" id="PTHR33074:SF131">
    <property type="entry name" value="DUF1618 DOMAIN-CONTAINING PROTEIN"/>
    <property type="match status" value="1"/>
</dbReference>
<dbReference type="EnsemblPlants" id="TuG1812G0300000815.01.T01">
    <property type="protein sequence ID" value="TuG1812G0300000815.01.T01"/>
    <property type="gene ID" value="TuG1812G0300000815.01"/>
</dbReference>
<reference evidence="3" key="1">
    <citation type="journal article" date="2013" name="Nature">
        <title>Draft genome of the wheat A-genome progenitor Triticum urartu.</title>
        <authorList>
            <person name="Ling H.Q."/>
            <person name="Zhao S."/>
            <person name="Liu D."/>
            <person name="Wang J."/>
            <person name="Sun H."/>
            <person name="Zhang C."/>
            <person name="Fan H."/>
            <person name="Li D."/>
            <person name="Dong L."/>
            <person name="Tao Y."/>
            <person name="Gao C."/>
            <person name="Wu H."/>
            <person name="Li Y."/>
            <person name="Cui Y."/>
            <person name="Guo X."/>
            <person name="Zheng S."/>
            <person name="Wang B."/>
            <person name="Yu K."/>
            <person name="Liang Q."/>
            <person name="Yang W."/>
            <person name="Lou X."/>
            <person name="Chen J."/>
            <person name="Feng M."/>
            <person name="Jian J."/>
            <person name="Zhang X."/>
            <person name="Luo G."/>
            <person name="Jiang Y."/>
            <person name="Liu J."/>
            <person name="Wang Z."/>
            <person name="Sha Y."/>
            <person name="Zhang B."/>
            <person name="Wu H."/>
            <person name="Tang D."/>
            <person name="Shen Q."/>
            <person name="Xue P."/>
            <person name="Zou S."/>
            <person name="Wang X."/>
            <person name="Liu X."/>
            <person name="Wang F."/>
            <person name="Yang Y."/>
            <person name="An X."/>
            <person name="Dong Z."/>
            <person name="Zhang K."/>
            <person name="Zhang X."/>
            <person name="Luo M.C."/>
            <person name="Dvorak J."/>
            <person name="Tong Y."/>
            <person name="Wang J."/>
            <person name="Yang H."/>
            <person name="Li Z."/>
            <person name="Wang D."/>
            <person name="Zhang A."/>
            <person name="Wang J."/>
        </authorList>
    </citation>
    <scope>NUCLEOTIDE SEQUENCE</scope>
    <source>
        <strain evidence="3">cv. G1812</strain>
    </source>
</reference>
<dbReference type="Proteomes" id="UP000015106">
    <property type="component" value="Chromosome 3"/>
</dbReference>
<feature type="domain" description="DUF1618" evidence="1">
    <location>
        <begin position="241"/>
        <end position="374"/>
    </location>
</feature>
<dbReference type="AlphaFoldDB" id="A0A8R7TRA4"/>
<reference evidence="2" key="3">
    <citation type="submission" date="2022-06" db="UniProtKB">
        <authorList>
            <consortium name="EnsemblPlants"/>
        </authorList>
    </citation>
    <scope>IDENTIFICATION</scope>
</reference>
<accession>A0A8R7TRA4</accession>
<keyword evidence="3" id="KW-1185">Reference proteome</keyword>
<evidence type="ECO:0000313" key="2">
    <source>
        <dbReference type="EnsemblPlants" id="TuG1812G0300000815.01.T01"/>
    </source>
</evidence>
<evidence type="ECO:0000259" key="1">
    <source>
        <dbReference type="Pfam" id="PF07762"/>
    </source>
</evidence>
<dbReference type="Pfam" id="PF07762">
    <property type="entry name" value="DUF1618"/>
    <property type="match status" value="1"/>
</dbReference>
<evidence type="ECO:0000313" key="3">
    <source>
        <dbReference type="Proteomes" id="UP000015106"/>
    </source>
</evidence>
<dbReference type="PANTHER" id="PTHR33074">
    <property type="entry name" value="EXPRESSED PROTEIN-RELATED"/>
    <property type="match status" value="1"/>
</dbReference>
<protein>
    <recommendedName>
        <fullName evidence="1">DUF1618 domain-containing protein</fullName>
    </recommendedName>
</protein>
<dbReference type="InterPro" id="IPR011676">
    <property type="entry name" value="DUF1618"/>
</dbReference>
<proteinExistence type="predicted"/>
<name>A0A8R7TRA4_TRIUA</name>
<sequence>MAMAGSDQAAGWMMLDRFIYHRGEEGDCDGWCFPDESTAPLRATSSTSLGQPFDVAIPHAEPPAVSRLYLRWPGDTKRRGAELAVAHRDLLLFRLVYFGLHLMFDNFVCVASSDPAPHIEFKRLPLCTIPMVLPPFFKEDTEAITTRRHFLPNTLGLVRGSSPGHEDEFVVAQLASITKIPGPDDMMEAEVCMIRSRVSATDDDGTWELHKIPIQHKEHQYWRLVDWSTSAVTTFNNRICWISYYTGGILFYDVFAETPTISYLGLLTHHRPGYRERGFLEVNRSICVTGGGDLLKYTSVVRTDGRLCGPLEPRQGYKIITDVLKATESVDMEWDRDTFVTAYEFWRHNTSERLPRDAVPKYPLVSMDDPSIIHFLLSEEREKINKVSVVTMDMVTNKMISVVPYINGEEDLDGEDADMVREKSHLLKSFLTSEFPKFLNLTSLRILCN</sequence>
<dbReference type="Gramene" id="TuG1812G0300000815.01.T01">
    <property type="protein sequence ID" value="TuG1812G0300000815.01.T01"/>
    <property type="gene ID" value="TuG1812G0300000815.01"/>
</dbReference>